<evidence type="ECO:0000313" key="5">
    <source>
        <dbReference type="Proteomes" id="UP000562352"/>
    </source>
</evidence>
<dbReference type="PANTHER" id="PTHR33495:SF2">
    <property type="entry name" value="ANTI-SIGMA FACTOR ANTAGONIST TM_1081-RELATED"/>
    <property type="match status" value="1"/>
</dbReference>
<dbReference type="RefSeq" id="WP_338048082.1">
    <property type="nucleotide sequence ID" value="NZ_BAAAWZ010000004.1"/>
</dbReference>
<evidence type="ECO:0000313" key="4">
    <source>
        <dbReference type="EMBL" id="MBB5967668.1"/>
    </source>
</evidence>
<dbReference type="GO" id="GO:0043856">
    <property type="term" value="F:anti-sigma factor antagonist activity"/>
    <property type="evidence" value="ECO:0007669"/>
    <property type="project" value="InterPro"/>
</dbReference>
<keyword evidence="5" id="KW-1185">Reference proteome</keyword>
<dbReference type="Pfam" id="PF13466">
    <property type="entry name" value="STAS_2"/>
    <property type="match status" value="1"/>
</dbReference>
<sequence length="105" mass="10855">MDLSVIRHKGSAVHRVSGEIDIATAPALRARLQNALTAGGRLLVDLSGVTFMDARGLSALVAVNNRARELGGAVHLVGVPAAVRRLLRLTGLNGLSSPEPALLCA</sequence>
<dbReference type="InterPro" id="IPR002645">
    <property type="entry name" value="STAS_dom"/>
</dbReference>
<dbReference type="InterPro" id="IPR003658">
    <property type="entry name" value="Anti-sigma_ant"/>
</dbReference>
<organism evidence="4 5">
    <name type="scientific">Planomonospora venezuelensis</name>
    <dbReference type="NCBI Taxonomy" id="1999"/>
    <lineage>
        <taxon>Bacteria</taxon>
        <taxon>Bacillati</taxon>
        <taxon>Actinomycetota</taxon>
        <taxon>Actinomycetes</taxon>
        <taxon>Streptosporangiales</taxon>
        <taxon>Streptosporangiaceae</taxon>
        <taxon>Planomonospora</taxon>
    </lineage>
</organism>
<dbReference type="NCBIfam" id="TIGR00377">
    <property type="entry name" value="ant_ant_sig"/>
    <property type="match status" value="1"/>
</dbReference>
<evidence type="ECO:0000256" key="2">
    <source>
        <dbReference type="RuleBase" id="RU003749"/>
    </source>
</evidence>
<evidence type="ECO:0000259" key="3">
    <source>
        <dbReference type="PROSITE" id="PS50801"/>
    </source>
</evidence>
<accession>A0A841DH88</accession>
<feature type="domain" description="STAS" evidence="3">
    <location>
        <begin position="1"/>
        <end position="105"/>
    </location>
</feature>
<dbReference type="InterPro" id="IPR058548">
    <property type="entry name" value="MlaB-like_STAS"/>
</dbReference>
<dbReference type="SUPFAM" id="SSF52091">
    <property type="entry name" value="SpoIIaa-like"/>
    <property type="match status" value="1"/>
</dbReference>
<reference evidence="4 5" key="1">
    <citation type="submission" date="2020-08" db="EMBL/GenBank/DDBJ databases">
        <title>Genomic Encyclopedia of Type Strains, Phase III (KMG-III): the genomes of soil and plant-associated and newly described type strains.</title>
        <authorList>
            <person name="Whitman W."/>
        </authorList>
    </citation>
    <scope>NUCLEOTIDE SEQUENCE [LARGE SCALE GENOMIC DNA]</scope>
    <source>
        <strain evidence="4 5">CECT 3303</strain>
    </source>
</reference>
<dbReference type="EMBL" id="JACHJJ010000036">
    <property type="protein sequence ID" value="MBB5967668.1"/>
    <property type="molecule type" value="Genomic_DNA"/>
</dbReference>
<dbReference type="AlphaFoldDB" id="A0A841DH88"/>
<name>A0A841DH88_PLAVE</name>
<comment type="caution">
    <text evidence="4">The sequence shown here is derived from an EMBL/GenBank/DDBJ whole genome shotgun (WGS) entry which is preliminary data.</text>
</comment>
<dbReference type="PANTHER" id="PTHR33495">
    <property type="entry name" value="ANTI-SIGMA FACTOR ANTAGONIST TM_1081-RELATED-RELATED"/>
    <property type="match status" value="1"/>
</dbReference>
<dbReference type="Proteomes" id="UP000562352">
    <property type="component" value="Unassembled WGS sequence"/>
</dbReference>
<protein>
    <recommendedName>
        <fullName evidence="2">Anti-sigma factor antagonist</fullName>
    </recommendedName>
</protein>
<dbReference type="InterPro" id="IPR036513">
    <property type="entry name" value="STAS_dom_sf"/>
</dbReference>
<evidence type="ECO:0000256" key="1">
    <source>
        <dbReference type="ARBA" id="ARBA00009013"/>
    </source>
</evidence>
<comment type="similarity">
    <text evidence="1 2">Belongs to the anti-sigma-factor antagonist family.</text>
</comment>
<dbReference type="PROSITE" id="PS50801">
    <property type="entry name" value="STAS"/>
    <property type="match status" value="1"/>
</dbReference>
<gene>
    <name evidence="4" type="ORF">FHS22_006981</name>
</gene>
<dbReference type="Gene3D" id="3.30.750.24">
    <property type="entry name" value="STAS domain"/>
    <property type="match status" value="1"/>
</dbReference>
<dbReference type="CDD" id="cd07043">
    <property type="entry name" value="STAS_anti-anti-sigma_factors"/>
    <property type="match status" value="1"/>
</dbReference>
<proteinExistence type="inferred from homology"/>